<sequence>MRAAAAVAMVAALATTGACGKDDEPVPYTDSRSAGVIALYGRDGNIVTQGKVSDKPFVAKAVGHVKAAPPYDGEGRKATLLGFLPRHGTDPTQWNGRFLTGASTYEDPARPTVIAPPEAGSLAEFLEVYPTQWNGLVQLRIFLGVPGEGTLTSSYATADIKVTGDTWKLVRGATTEAIGEQPRDIHPVGVRETGVPISVEVSGSPHPSPSPSNGAPLPRTGTDVMTIAGAGLALVAVGAIAVALGRRRRKVTS</sequence>
<comment type="caution">
    <text evidence="9">The sequence shown here is derived from an EMBL/GenBank/DDBJ whole genome shotgun (WGS) entry which is preliminary data.</text>
</comment>
<evidence type="ECO:0000256" key="1">
    <source>
        <dbReference type="ARBA" id="ARBA00022512"/>
    </source>
</evidence>
<reference evidence="9" key="2">
    <citation type="submission" date="2020-09" db="EMBL/GenBank/DDBJ databases">
        <authorList>
            <person name="Sun Q."/>
            <person name="Ohkuma M."/>
        </authorList>
    </citation>
    <scope>NUCLEOTIDE SEQUENCE</scope>
    <source>
        <strain evidence="9">JCM 19831</strain>
    </source>
</reference>
<dbReference type="InterPro" id="IPR019931">
    <property type="entry name" value="LPXTG_anchor"/>
</dbReference>
<evidence type="ECO:0000256" key="7">
    <source>
        <dbReference type="SAM" id="SignalP"/>
    </source>
</evidence>
<keyword evidence="3 7" id="KW-0732">Signal</keyword>
<evidence type="ECO:0000256" key="5">
    <source>
        <dbReference type="SAM" id="MobiDB-lite"/>
    </source>
</evidence>
<accession>A0A917UAY1</accession>
<keyword evidence="6" id="KW-0472">Membrane</keyword>
<dbReference type="EMBL" id="BMPI01000067">
    <property type="protein sequence ID" value="GGM73813.1"/>
    <property type="molecule type" value="Genomic_DNA"/>
</dbReference>
<keyword evidence="4" id="KW-0572">Peptidoglycan-anchor</keyword>
<keyword evidence="2" id="KW-0964">Secreted</keyword>
<keyword evidence="6" id="KW-1133">Transmembrane helix</keyword>
<feature type="signal peptide" evidence="7">
    <location>
        <begin position="1"/>
        <end position="20"/>
    </location>
</feature>
<evidence type="ECO:0000313" key="10">
    <source>
        <dbReference type="Proteomes" id="UP000642070"/>
    </source>
</evidence>
<feature type="region of interest" description="Disordered" evidence="5">
    <location>
        <begin position="198"/>
        <end position="221"/>
    </location>
</feature>
<evidence type="ECO:0000259" key="8">
    <source>
        <dbReference type="PROSITE" id="PS50847"/>
    </source>
</evidence>
<dbReference type="AlphaFoldDB" id="A0A917UAY1"/>
<gene>
    <name evidence="9" type="ORF">GCM10007977_089210</name>
</gene>
<evidence type="ECO:0000256" key="6">
    <source>
        <dbReference type="SAM" id="Phobius"/>
    </source>
</evidence>
<organism evidence="9 10">
    <name type="scientific">Dactylosporangium sucinum</name>
    <dbReference type="NCBI Taxonomy" id="1424081"/>
    <lineage>
        <taxon>Bacteria</taxon>
        <taxon>Bacillati</taxon>
        <taxon>Actinomycetota</taxon>
        <taxon>Actinomycetes</taxon>
        <taxon>Micromonosporales</taxon>
        <taxon>Micromonosporaceae</taxon>
        <taxon>Dactylosporangium</taxon>
    </lineage>
</organism>
<keyword evidence="10" id="KW-1185">Reference proteome</keyword>
<feature type="transmembrane region" description="Helical" evidence="6">
    <location>
        <begin position="224"/>
        <end position="244"/>
    </location>
</feature>
<evidence type="ECO:0000256" key="2">
    <source>
        <dbReference type="ARBA" id="ARBA00022525"/>
    </source>
</evidence>
<dbReference type="Proteomes" id="UP000642070">
    <property type="component" value="Unassembled WGS sequence"/>
</dbReference>
<keyword evidence="1" id="KW-0134">Cell wall</keyword>
<evidence type="ECO:0000256" key="4">
    <source>
        <dbReference type="ARBA" id="ARBA00023088"/>
    </source>
</evidence>
<evidence type="ECO:0000313" key="9">
    <source>
        <dbReference type="EMBL" id="GGM73813.1"/>
    </source>
</evidence>
<protein>
    <recommendedName>
        <fullName evidence="8">Gram-positive cocci surface proteins LPxTG domain-containing protein</fullName>
    </recommendedName>
</protein>
<dbReference type="NCBIfam" id="TIGR01167">
    <property type="entry name" value="LPXTG_anchor"/>
    <property type="match status" value="1"/>
</dbReference>
<proteinExistence type="predicted"/>
<feature type="chain" id="PRO_5036696140" description="Gram-positive cocci surface proteins LPxTG domain-containing protein" evidence="7">
    <location>
        <begin position="21"/>
        <end position="253"/>
    </location>
</feature>
<feature type="domain" description="Gram-positive cocci surface proteins LPxTG" evidence="8">
    <location>
        <begin position="217"/>
        <end position="253"/>
    </location>
</feature>
<keyword evidence="6" id="KW-0812">Transmembrane</keyword>
<name>A0A917UAY1_9ACTN</name>
<reference evidence="9" key="1">
    <citation type="journal article" date="2014" name="Int. J. Syst. Evol. Microbiol.">
        <title>Complete genome sequence of Corynebacterium casei LMG S-19264T (=DSM 44701T), isolated from a smear-ripened cheese.</title>
        <authorList>
            <consortium name="US DOE Joint Genome Institute (JGI-PGF)"/>
            <person name="Walter F."/>
            <person name="Albersmeier A."/>
            <person name="Kalinowski J."/>
            <person name="Ruckert C."/>
        </authorList>
    </citation>
    <scope>NUCLEOTIDE SEQUENCE</scope>
    <source>
        <strain evidence="9">JCM 19831</strain>
    </source>
</reference>
<dbReference type="PROSITE" id="PS50847">
    <property type="entry name" value="GRAM_POS_ANCHORING"/>
    <property type="match status" value="1"/>
</dbReference>
<evidence type="ECO:0000256" key="3">
    <source>
        <dbReference type="ARBA" id="ARBA00022729"/>
    </source>
</evidence>
<dbReference type="PROSITE" id="PS51257">
    <property type="entry name" value="PROKAR_LIPOPROTEIN"/>
    <property type="match status" value="1"/>
</dbReference>